<evidence type="ECO:0000313" key="1">
    <source>
        <dbReference type="EMBL" id="TFF19177.1"/>
    </source>
</evidence>
<dbReference type="Proteomes" id="UP000298179">
    <property type="component" value="Unassembled WGS sequence"/>
</dbReference>
<keyword evidence="2" id="KW-1185">Reference proteome</keyword>
<proteinExistence type="predicted"/>
<comment type="caution">
    <text evidence="1">The sequence shown here is derived from an EMBL/GenBank/DDBJ whole genome shotgun (WGS) entry which is preliminary data.</text>
</comment>
<organism evidence="1 2">
    <name type="scientific">Jiella endophytica</name>
    <dbReference type="NCBI Taxonomy" id="2558362"/>
    <lineage>
        <taxon>Bacteria</taxon>
        <taxon>Pseudomonadati</taxon>
        <taxon>Pseudomonadota</taxon>
        <taxon>Alphaproteobacteria</taxon>
        <taxon>Hyphomicrobiales</taxon>
        <taxon>Aurantimonadaceae</taxon>
        <taxon>Jiella</taxon>
    </lineage>
</organism>
<accession>A0A4Y8RDU8</accession>
<dbReference type="OrthoDB" id="9873559at2"/>
<dbReference type="AlphaFoldDB" id="A0A4Y8RDU8"/>
<evidence type="ECO:0000313" key="2">
    <source>
        <dbReference type="Proteomes" id="UP000298179"/>
    </source>
</evidence>
<dbReference type="RefSeq" id="WP_134763775.1">
    <property type="nucleotide sequence ID" value="NZ_SOZD01000007.1"/>
</dbReference>
<dbReference type="EMBL" id="SOZD01000007">
    <property type="protein sequence ID" value="TFF19177.1"/>
    <property type="molecule type" value="Genomic_DNA"/>
</dbReference>
<name>A0A4Y8RDU8_9HYPH</name>
<protein>
    <submittedName>
        <fullName evidence="1">Uncharacterized protein</fullName>
    </submittedName>
</protein>
<sequence>MALRGYGDVQSGERAAWSWVDAPDVLEDEGLLHRLRANNDALESLRQALDDEGQVFARFIRRDPEASVTEEPEPVGF</sequence>
<reference evidence="1 2" key="1">
    <citation type="submission" date="2019-03" db="EMBL/GenBank/DDBJ databases">
        <title>Jiella endophytica sp. nov., a novel endophytic bacterium isolated from root of Ficus microcarpa Linn. f.</title>
        <authorList>
            <person name="Tuo L."/>
        </authorList>
    </citation>
    <scope>NUCLEOTIDE SEQUENCE [LARGE SCALE GENOMIC DNA]</scope>
    <source>
        <strain evidence="1 2">CBS5Q-3</strain>
    </source>
</reference>
<gene>
    <name evidence="1" type="ORF">E3C22_20655</name>
</gene>